<dbReference type="PANTHER" id="PTHR12049:SF7">
    <property type="entry name" value="PROTEIN ARGININE METHYLTRANSFERASE NDUFAF7, MITOCHONDRIAL"/>
    <property type="match status" value="1"/>
</dbReference>
<dbReference type="SUPFAM" id="SSF53335">
    <property type="entry name" value="S-adenosyl-L-methionine-dependent methyltransferases"/>
    <property type="match status" value="1"/>
</dbReference>
<evidence type="ECO:0000256" key="2">
    <source>
        <dbReference type="ARBA" id="ARBA00022679"/>
    </source>
</evidence>
<organism evidence="3 4">
    <name type="scientific">Aquimonas voraii</name>
    <dbReference type="NCBI Taxonomy" id="265719"/>
    <lineage>
        <taxon>Bacteria</taxon>
        <taxon>Pseudomonadati</taxon>
        <taxon>Pseudomonadota</taxon>
        <taxon>Gammaproteobacteria</taxon>
        <taxon>Lysobacterales</taxon>
        <taxon>Lysobacteraceae</taxon>
        <taxon>Aquimonas</taxon>
    </lineage>
</organism>
<keyword evidence="2 3" id="KW-0808">Transferase</keyword>
<evidence type="ECO:0000313" key="4">
    <source>
        <dbReference type="Proteomes" id="UP000199603"/>
    </source>
</evidence>
<evidence type="ECO:0000256" key="1">
    <source>
        <dbReference type="ARBA" id="ARBA00022603"/>
    </source>
</evidence>
<evidence type="ECO:0000313" key="3">
    <source>
        <dbReference type="EMBL" id="SDD63050.1"/>
    </source>
</evidence>
<dbReference type="AlphaFoldDB" id="A0A1G6WAS5"/>
<proteinExistence type="predicted"/>
<keyword evidence="4" id="KW-1185">Reference proteome</keyword>
<dbReference type="InterPro" id="IPR003788">
    <property type="entry name" value="NDUFAF7"/>
</dbReference>
<dbReference type="GO" id="GO:0032259">
    <property type="term" value="P:methylation"/>
    <property type="evidence" value="ECO:0007669"/>
    <property type="project" value="UniProtKB-KW"/>
</dbReference>
<keyword evidence="1 3" id="KW-0489">Methyltransferase</keyword>
<accession>A0A1G6WAS5</accession>
<sequence>MIPLDLPAPAPEAQAHSERLRALIHAEIARSGGAIPFSRYMELALYAPGLGYYSAGATKFGAAGDFITAPELGGLFAACVAEATAPVLRRYKGAACFFELGGGSGAFARHVLPALSARHALPAEYRILEPSADLRERQRARLEAELPAELFGRLRWLDRLPEEDWVGVLFANEVLDALPASRFVMRAGEVMEQHVERTDAGLRFCERPADMLVGGAVRHLERSLGRGFEGGYTSELLPQLPYWLDAVCASLAEGLALFVDYGYPRSEFYLPERSDGTLLCHYRHRVHADPFHLPGLTDITASVDFTALAEAGQHAGFELAGYCSQAAFLLNNGLQQHVEAGATDAISQQRLALESKRLILPAEMGERFQVMGLVRDVDCEAQFAFGDLSHRL</sequence>
<name>A0A1G6WAS5_9GAMM</name>
<dbReference type="PANTHER" id="PTHR12049">
    <property type="entry name" value="PROTEIN ARGININE METHYLTRANSFERASE NDUFAF7, MITOCHONDRIAL"/>
    <property type="match status" value="1"/>
</dbReference>
<reference evidence="3 4" key="1">
    <citation type="submission" date="2016-10" db="EMBL/GenBank/DDBJ databases">
        <authorList>
            <person name="de Groot N.N."/>
        </authorList>
    </citation>
    <scope>NUCLEOTIDE SEQUENCE [LARGE SCALE GENOMIC DNA]</scope>
    <source>
        <strain evidence="3 4">DSM 16957</strain>
    </source>
</reference>
<protein>
    <submittedName>
        <fullName evidence="3">SAM-dependent methyltransferase, MidA family</fullName>
    </submittedName>
</protein>
<gene>
    <name evidence="3" type="ORF">SAMN04488509_104222</name>
</gene>
<dbReference type="Gene3D" id="3.40.50.12710">
    <property type="match status" value="1"/>
</dbReference>
<dbReference type="RefSeq" id="WP_245680004.1">
    <property type="nucleotide sequence ID" value="NZ_FNAG01000004.1"/>
</dbReference>
<dbReference type="InterPro" id="IPR029063">
    <property type="entry name" value="SAM-dependent_MTases_sf"/>
</dbReference>
<dbReference type="Pfam" id="PF02636">
    <property type="entry name" value="Methyltransf_28"/>
    <property type="match status" value="1"/>
</dbReference>
<dbReference type="Proteomes" id="UP000199603">
    <property type="component" value="Unassembled WGS sequence"/>
</dbReference>
<dbReference type="STRING" id="265719.SAMN04488509_104222"/>
<dbReference type="GO" id="GO:0035243">
    <property type="term" value="F:protein-arginine omega-N symmetric methyltransferase activity"/>
    <property type="evidence" value="ECO:0007669"/>
    <property type="project" value="TreeGrafter"/>
</dbReference>
<dbReference type="InterPro" id="IPR038375">
    <property type="entry name" value="NDUFAF7_sf"/>
</dbReference>
<dbReference type="EMBL" id="FNAG01000004">
    <property type="protein sequence ID" value="SDD63050.1"/>
    <property type="molecule type" value="Genomic_DNA"/>
</dbReference>